<keyword evidence="2" id="KW-1185">Reference proteome</keyword>
<organism evidence="1">
    <name type="scientific">Absidia glauca</name>
    <name type="common">Pin mould</name>
    <dbReference type="NCBI Taxonomy" id="4829"/>
    <lineage>
        <taxon>Eukaryota</taxon>
        <taxon>Fungi</taxon>
        <taxon>Fungi incertae sedis</taxon>
        <taxon>Mucoromycota</taxon>
        <taxon>Mucoromycotina</taxon>
        <taxon>Mucoromycetes</taxon>
        <taxon>Mucorales</taxon>
        <taxon>Cunninghamellaceae</taxon>
        <taxon>Absidia</taxon>
    </lineage>
</organism>
<accession>A0A168Q8T3</accession>
<dbReference type="EMBL" id="LT554307">
    <property type="protein sequence ID" value="SAM03918.1"/>
    <property type="molecule type" value="Genomic_DNA"/>
</dbReference>
<dbReference type="Proteomes" id="UP000078561">
    <property type="component" value="Unassembled WGS sequence"/>
</dbReference>
<protein>
    <submittedName>
        <fullName evidence="1">Uncharacterized protein</fullName>
    </submittedName>
</protein>
<reference evidence="1" key="1">
    <citation type="submission" date="2016-04" db="EMBL/GenBank/DDBJ databases">
        <authorList>
            <person name="Evans L.H."/>
            <person name="Alamgir A."/>
            <person name="Owens N."/>
            <person name="Weber N.D."/>
            <person name="Virtaneva K."/>
            <person name="Barbian K."/>
            <person name="Babar A."/>
            <person name="Rosenke K."/>
        </authorList>
    </citation>
    <scope>NUCLEOTIDE SEQUENCE [LARGE SCALE GENOMIC DNA]</scope>
    <source>
        <strain evidence="1">CBS 101.48</strain>
    </source>
</reference>
<name>A0A168Q8T3_ABSGL</name>
<evidence type="ECO:0000313" key="2">
    <source>
        <dbReference type="Proteomes" id="UP000078561"/>
    </source>
</evidence>
<dbReference type="AlphaFoldDB" id="A0A168Q8T3"/>
<dbReference type="InParanoid" id="A0A168Q8T3"/>
<gene>
    <name evidence="1" type="primary">ABSGL_09774.1 scaffold 11617</name>
</gene>
<proteinExistence type="predicted"/>
<sequence>MFLNTGLVFASLDKANTSTCLTTSIDPKQLQSTTSAATKEKAKRNSASNHDNCSFQIRLGVQKDRYCRLVSITDEHNHGKATAFTPFARHYRLNPEQTESYWPWVQESDHCGHYATKFPWLRR</sequence>
<evidence type="ECO:0000313" key="1">
    <source>
        <dbReference type="EMBL" id="SAM03918.1"/>
    </source>
</evidence>